<protein>
    <submittedName>
        <fullName evidence="6">Cyclin-D-binding Myb-like transcription factor 1</fullName>
    </submittedName>
</protein>
<dbReference type="InterPro" id="IPR051651">
    <property type="entry name" value="DMTF1_DNA-bind_reg"/>
</dbReference>
<sequence>MISSTLYIILISLQCASTSVGFKAKLLSGMDIKDEDSSAGIGLEFNTEDHNQFVAFDPVGNHDHLVIRSAGQIDMTTGSLVVPEATVTVEADDVGCSDEDKVGRTEGLEPMETLATVATGKTIVEVDPADEEDLYDDFRDTKKSPVSVNQSWFTGKHAKESLQEQGHSWRQGMWSKEEVAILMKNIEDYVKTNKLKDAMEVIFQLKKEDRKDFYRTIAAGLNRPLFAVYRRVQRMYDAKNYVGKYSALDIEKLKSLRAELGNDWAQIGAKMGRSASSVKDKCRLLKEACHQGKWRFDEEERLTDAVYEVTKTTPGESITGGIPWQQDQGVQCERRTVITLGGDGGGLEKRQVSSVAAIKMVDIEENCTKLRHVRNTRYDTVLYSASVIWDAMKRRNHRHWGGVVVKWTGDLRITGSSLGQIIALCPWARHFISPRCINGDLRGNL</sequence>
<evidence type="ECO:0000256" key="2">
    <source>
        <dbReference type="ARBA" id="ARBA00023125"/>
    </source>
</evidence>
<comment type="subcellular location">
    <subcellularLocation>
        <location evidence="1">Nucleus</location>
    </subcellularLocation>
</comment>
<evidence type="ECO:0000256" key="4">
    <source>
        <dbReference type="SAM" id="SignalP"/>
    </source>
</evidence>
<dbReference type="OrthoDB" id="39591at2759"/>
<keyword evidence="7" id="KW-1185">Reference proteome</keyword>
<evidence type="ECO:0000313" key="7">
    <source>
        <dbReference type="Proteomes" id="UP000230750"/>
    </source>
</evidence>
<evidence type="ECO:0000256" key="3">
    <source>
        <dbReference type="ARBA" id="ARBA00023242"/>
    </source>
</evidence>
<evidence type="ECO:0000313" key="6">
    <source>
        <dbReference type="EMBL" id="PIK40895.1"/>
    </source>
</evidence>
<proteinExistence type="predicted"/>
<dbReference type="InterPro" id="IPR001005">
    <property type="entry name" value="SANT/Myb"/>
</dbReference>
<dbReference type="Pfam" id="PF20588">
    <property type="entry name" value="DMTF1_N"/>
    <property type="match status" value="1"/>
</dbReference>
<keyword evidence="4" id="KW-0732">Signal</keyword>
<feature type="domain" description="Myb-like" evidence="5">
    <location>
        <begin position="170"/>
        <end position="238"/>
    </location>
</feature>
<feature type="signal peptide" evidence="4">
    <location>
        <begin position="1"/>
        <end position="21"/>
    </location>
</feature>
<dbReference type="Proteomes" id="UP000230750">
    <property type="component" value="Unassembled WGS sequence"/>
</dbReference>
<feature type="chain" id="PRO_5013748545" evidence="4">
    <location>
        <begin position="22"/>
        <end position="445"/>
    </location>
</feature>
<accession>A0A2G8JYX3</accession>
<gene>
    <name evidence="6" type="ORF">BSL78_22251</name>
</gene>
<dbReference type="SMART" id="SM00717">
    <property type="entry name" value="SANT"/>
    <property type="match status" value="2"/>
</dbReference>
<dbReference type="Pfam" id="PF00249">
    <property type="entry name" value="Myb_DNA-binding"/>
    <property type="match status" value="1"/>
</dbReference>
<dbReference type="STRING" id="307972.A0A2G8JYX3"/>
<dbReference type="GO" id="GO:0000978">
    <property type="term" value="F:RNA polymerase II cis-regulatory region sequence-specific DNA binding"/>
    <property type="evidence" value="ECO:0007669"/>
    <property type="project" value="TreeGrafter"/>
</dbReference>
<comment type="caution">
    <text evidence="6">The sequence shown here is derived from an EMBL/GenBank/DDBJ whole genome shotgun (WGS) entry which is preliminary data.</text>
</comment>
<feature type="domain" description="Myb-like" evidence="5">
    <location>
        <begin position="241"/>
        <end position="288"/>
    </location>
</feature>
<dbReference type="InterPro" id="IPR046775">
    <property type="entry name" value="DMTF1_N"/>
</dbReference>
<name>A0A2G8JYX3_STIJA</name>
<dbReference type="PANTHER" id="PTHR46380">
    <property type="entry name" value="CYCLIN-D-BINDING MYB-LIKE TRANSCRIPTION FACTOR 1"/>
    <property type="match status" value="1"/>
</dbReference>
<organism evidence="6 7">
    <name type="scientific">Stichopus japonicus</name>
    <name type="common">Sea cucumber</name>
    <dbReference type="NCBI Taxonomy" id="307972"/>
    <lineage>
        <taxon>Eukaryota</taxon>
        <taxon>Metazoa</taxon>
        <taxon>Echinodermata</taxon>
        <taxon>Eleutherozoa</taxon>
        <taxon>Echinozoa</taxon>
        <taxon>Holothuroidea</taxon>
        <taxon>Aspidochirotacea</taxon>
        <taxon>Aspidochirotida</taxon>
        <taxon>Stichopodidae</taxon>
        <taxon>Apostichopus</taxon>
    </lineage>
</organism>
<dbReference type="AlphaFoldDB" id="A0A2G8JYX3"/>
<dbReference type="GO" id="GO:0000981">
    <property type="term" value="F:DNA-binding transcription factor activity, RNA polymerase II-specific"/>
    <property type="evidence" value="ECO:0007669"/>
    <property type="project" value="TreeGrafter"/>
</dbReference>
<dbReference type="EMBL" id="MRZV01001074">
    <property type="protein sequence ID" value="PIK40895.1"/>
    <property type="molecule type" value="Genomic_DNA"/>
</dbReference>
<keyword evidence="3" id="KW-0539">Nucleus</keyword>
<dbReference type="Gene3D" id="1.10.10.60">
    <property type="entry name" value="Homeodomain-like"/>
    <property type="match status" value="1"/>
</dbReference>
<dbReference type="PANTHER" id="PTHR46380:SF2">
    <property type="entry name" value="CYCLIN-D-BINDING MYB-LIKE TRANSCRIPTION FACTOR 1"/>
    <property type="match status" value="1"/>
</dbReference>
<dbReference type="GO" id="GO:0005634">
    <property type="term" value="C:nucleus"/>
    <property type="evidence" value="ECO:0007669"/>
    <property type="project" value="UniProtKB-SubCell"/>
</dbReference>
<keyword evidence="2" id="KW-0238">DNA-binding</keyword>
<evidence type="ECO:0000256" key="1">
    <source>
        <dbReference type="ARBA" id="ARBA00004123"/>
    </source>
</evidence>
<reference evidence="6 7" key="1">
    <citation type="journal article" date="2017" name="PLoS Biol.">
        <title>The sea cucumber genome provides insights into morphological evolution and visceral regeneration.</title>
        <authorList>
            <person name="Zhang X."/>
            <person name="Sun L."/>
            <person name="Yuan J."/>
            <person name="Sun Y."/>
            <person name="Gao Y."/>
            <person name="Zhang L."/>
            <person name="Li S."/>
            <person name="Dai H."/>
            <person name="Hamel J.F."/>
            <person name="Liu C."/>
            <person name="Yu Y."/>
            <person name="Liu S."/>
            <person name="Lin W."/>
            <person name="Guo K."/>
            <person name="Jin S."/>
            <person name="Xu P."/>
            <person name="Storey K.B."/>
            <person name="Huan P."/>
            <person name="Zhang T."/>
            <person name="Zhou Y."/>
            <person name="Zhang J."/>
            <person name="Lin C."/>
            <person name="Li X."/>
            <person name="Xing L."/>
            <person name="Huo D."/>
            <person name="Sun M."/>
            <person name="Wang L."/>
            <person name="Mercier A."/>
            <person name="Li F."/>
            <person name="Yang H."/>
            <person name="Xiang J."/>
        </authorList>
    </citation>
    <scope>NUCLEOTIDE SEQUENCE [LARGE SCALE GENOMIC DNA]</scope>
    <source>
        <strain evidence="6">Shaxun</strain>
        <tissue evidence="6">Muscle</tissue>
    </source>
</reference>
<evidence type="ECO:0000259" key="5">
    <source>
        <dbReference type="SMART" id="SM00717"/>
    </source>
</evidence>